<proteinExistence type="inferred from homology"/>
<feature type="transmembrane region" description="Helical" evidence="7">
    <location>
        <begin position="195"/>
        <end position="217"/>
    </location>
</feature>
<feature type="transmembrane region" description="Helical" evidence="7">
    <location>
        <begin position="121"/>
        <end position="141"/>
    </location>
</feature>
<dbReference type="STRING" id="1029756.W911_16975"/>
<evidence type="ECO:0000313" key="8">
    <source>
        <dbReference type="EMBL" id="AHB49699.1"/>
    </source>
</evidence>
<dbReference type="PANTHER" id="PTHR43141:SF4">
    <property type="entry name" value="CYTOCHROME BD2 SUBUNIT II"/>
    <property type="match status" value="1"/>
</dbReference>
<dbReference type="GO" id="GO:0005886">
    <property type="term" value="C:plasma membrane"/>
    <property type="evidence" value="ECO:0007669"/>
    <property type="project" value="UniProtKB-SubCell"/>
</dbReference>
<name>V5SIC2_9HYPH</name>
<feature type="transmembrane region" description="Helical" evidence="7">
    <location>
        <begin position="6"/>
        <end position="26"/>
    </location>
</feature>
<keyword evidence="5 7" id="KW-1133">Transmembrane helix</keyword>
<evidence type="ECO:0000256" key="7">
    <source>
        <dbReference type="SAM" id="Phobius"/>
    </source>
</evidence>
<protein>
    <submittedName>
        <fullName evidence="8">Cytochrome D ubiquinol oxidase subunit II</fullName>
    </submittedName>
</protein>
<gene>
    <name evidence="8" type="ORF">W911_16975</name>
</gene>
<keyword evidence="4 7" id="KW-0812">Transmembrane</keyword>
<dbReference type="EMBL" id="CP006912">
    <property type="protein sequence ID" value="AHB49699.1"/>
    <property type="molecule type" value="Genomic_DNA"/>
</dbReference>
<keyword evidence="6 7" id="KW-0472">Membrane</keyword>
<evidence type="ECO:0000256" key="4">
    <source>
        <dbReference type="ARBA" id="ARBA00022692"/>
    </source>
</evidence>
<dbReference type="HOGENOM" id="CLU_049294_1_0_5"/>
<reference evidence="8 9" key="1">
    <citation type="journal article" date="2014" name="Genome Announc.">
        <title>Complete Genome Sequence of Hyphomicrobium nitrativorans Strain NL23, a Denitrifying Bacterium Isolated from Biofilm of a Methanol-Fed Denitrification System Treating Seawater at the Montreal Biodome.</title>
        <authorList>
            <person name="Martineau C."/>
            <person name="Villeneuve C."/>
            <person name="Mauffrey F."/>
            <person name="Villemur R."/>
        </authorList>
    </citation>
    <scope>NUCLEOTIDE SEQUENCE [LARGE SCALE GENOMIC DNA]</scope>
    <source>
        <strain evidence="8">NL23</strain>
    </source>
</reference>
<dbReference type="PANTHER" id="PTHR43141">
    <property type="entry name" value="CYTOCHROME BD2 SUBUNIT II"/>
    <property type="match status" value="1"/>
</dbReference>
<dbReference type="KEGG" id="hni:W911_16975"/>
<dbReference type="GO" id="GO:0016682">
    <property type="term" value="F:oxidoreductase activity, acting on diphenols and related substances as donors, oxygen as acceptor"/>
    <property type="evidence" value="ECO:0007669"/>
    <property type="project" value="TreeGrafter"/>
</dbReference>
<dbReference type="AlphaFoldDB" id="V5SIC2"/>
<organism evidence="8 9">
    <name type="scientific">Hyphomicrobium nitrativorans NL23</name>
    <dbReference type="NCBI Taxonomy" id="1029756"/>
    <lineage>
        <taxon>Bacteria</taxon>
        <taxon>Pseudomonadati</taxon>
        <taxon>Pseudomonadota</taxon>
        <taxon>Alphaproteobacteria</taxon>
        <taxon>Hyphomicrobiales</taxon>
        <taxon>Hyphomicrobiaceae</taxon>
        <taxon>Hyphomicrobium</taxon>
    </lineage>
</organism>
<dbReference type="GO" id="GO:0019646">
    <property type="term" value="P:aerobic electron transport chain"/>
    <property type="evidence" value="ECO:0007669"/>
    <property type="project" value="TreeGrafter"/>
</dbReference>
<sequence length="337" mass="36821">MEDTSYWLPVIWFLILGVAVALYVVLDGFDLGIGILFPANPAEADRDQMMNSVAPFWDGNETWLVLGGGGLFVAFPMAYAIIMPAIYLPVLIMLLALVFRGVAFEFRWVAKPRHQMWDLSFAGGSIVAAFMQGVILGALLQGPQVQGDAYAGGTFDWLTPFSLLTGVGVVAGYALIGATWLVMKTDGEVQARARVHAQLLLPVVLIALAVVSLWTPIAIPRIFERWFTLPNFLVLAPIPLLTAFAAWSCWSGLHKGDDKRPFVSTIGLFLLGFFGLGVSNVPFIVPPSVDIWQAAAHPSSQLFMLVGVLILLPIILAYTVFVYYTFRGKVRAGEGYH</sequence>
<dbReference type="Proteomes" id="UP000018542">
    <property type="component" value="Chromosome"/>
</dbReference>
<evidence type="ECO:0000256" key="6">
    <source>
        <dbReference type="ARBA" id="ARBA00023136"/>
    </source>
</evidence>
<dbReference type="Pfam" id="PF02322">
    <property type="entry name" value="Cyt_bd_oxida_II"/>
    <property type="match status" value="1"/>
</dbReference>
<dbReference type="OrthoDB" id="9776710at2"/>
<dbReference type="RefSeq" id="WP_023788685.1">
    <property type="nucleotide sequence ID" value="NC_022997.1"/>
</dbReference>
<feature type="transmembrane region" description="Helical" evidence="7">
    <location>
        <begin position="161"/>
        <end position="183"/>
    </location>
</feature>
<feature type="transmembrane region" description="Helical" evidence="7">
    <location>
        <begin position="262"/>
        <end position="283"/>
    </location>
</feature>
<accession>V5SIC2</accession>
<dbReference type="NCBIfam" id="TIGR00203">
    <property type="entry name" value="cydB"/>
    <property type="match status" value="1"/>
</dbReference>
<keyword evidence="3" id="KW-1003">Cell membrane</keyword>
<dbReference type="GO" id="GO:0070069">
    <property type="term" value="C:cytochrome complex"/>
    <property type="evidence" value="ECO:0007669"/>
    <property type="project" value="TreeGrafter"/>
</dbReference>
<keyword evidence="9" id="KW-1185">Reference proteome</keyword>
<feature type="transmembrane region" description="Helical" evidence="7">
    <location>
        <begin position="229"/>
        <end position="250"/>
    </location>
</feature>
<feature type="transmembrane region" description="Helical" evidence="7">
    <location>
        <begin position="303"/>
        <end position="326"/>
    </location>
</feature>
<evidence type="ECO:0000256" key="2">
    <source>
        <dbReference type="ARBA" id="ARBA00007543"/>
    </source>
</evidence>
<dbReference type="GO" id="GO:0009055">
    <property type="term" value="F:electron transfer activity"/>
    <property type="evidence" value="ECO:0007669"/>
    <property type="project" value="TreeGrafter"/>
</dbReference>
<dbReference type="InterPro" id="IPR003317">
    <property type="entry name" value="Cyt-d_oxidase_su2"/>
</dbReference>
<dbReference type="PIRSF" id="PIRSF000267">
    <property type="entry name" value="Cyt_oxidse_sub2"/>
    <property type="match status" value="1"/>
</dbReference>
<evidence type="ECO:0000256" key="5">
    <source>
        <dbReference type="ARBA" id="ARBA00022989"/>
    </source>
</evidence>
<evidence type="ECO:0000313" key="9">
    <source>
        <dbReference type="Proteomes" id="UP000018542"/>
    </source>
</evidence>
<comment type="similarity">
    <text evidence="2">Belongs to the cytochrome ubiquinol oxidase subunit 2 family.</text>
</comment>
<evidence type="ECO:0000256" key="1">
    <source>
        <dbReference type="ARBA" id="ARBA00004651"/>
    </source>
</evidence>
<evidence type="ECO:0000256" key="3">
    <source>
        <dbReference type="ARBA" id="ARBA00022475"/>
    </source>
</evidence>
<comment type="subcellular location">
    <subcellularLocation>
        <location evidence="1">Cell membrane</location>
        <topology evidence="1">Multi-pass membrane protein</topology>
    </subcellularLocation>
</comment>
<dbReference type="PATRIC" id="fig|1029756.8.peg.3535"/>
<feature type="transmembrane region" description="Helical" evidence="7">
    <location>
        <begin position="88"/>
        <end position="109"/>
    </location>
</feature>